<organism evidence="4 5">
    <name type="scientific">Scopulibacillus cellulosilyticus</name>
    <dbReference type="NCBI Taxonomy" id="2665665"/>
    <lineage>
        <taxon>Bacteria</taxon>
        <taxon>Bacillati</taxon>
        <taxon>Bacillota</taxon>
        <taxon>Bacilli</taxon>
        <taxon>Bacillales</taxon>
        <taxon>Sporolactobacillaceae</taxon>
        <taxon>Scopulibacillus</taxon>
    </lineage>
</organism>
<feature type="domain" description="AAA" evidence="3">
    <location>
        <begin position="21"/>
        <end position="175"/>
    </location>
</feature>
<dbReference type="InterPro" id="IPR025501">
    <property type="entry name" value="MinD_FleN"/>
</dbReference>
<dbReference type="Proteomes" id="UP001596505">
    <property type="component" value="Unassembled WGS sequence"/>
</dbReference>
<name>A0ABW2PT28_9BACL</name>
<dbReference type="PIRSF" id="PIRSF003092">
    <property type="entry name" value="MinD"/>
    <property type="match status" value="1"/>
</dbReference>
<dbReference type="PANTHER" id="PTHR43384:SF4">
    <property type="entry name" value="CELLULOSE BIOSYNTHESIS PROTEIN BCSQ-RELATED"/>
    <property type="match status" value="1"/>
</dbReference>
<dbReference type="RefSeq" id="WP_380964789.1">
    <property type="nucleotide sequence ID" value="NZ_JBHTCO010000004.1"/>
</dbReference>
<dbReference type="PANTHER" id="PTHR43384">
    <property type="entry name" value="SEPTUM SITE-DETERMINING PROTEIN MIND HOMOLOG, CHLOROPLASTIC-RELATED"/>
    <property type="match status" value="1"/>
</dbReference>
<proteinExistence type="predicted"/>
<evidence type="ECO:0000313" key="5">
    <source>
        <dbReference type="Proteomes" id="UP001596505"/>
    </source>
</evidence>
<gene>
    <name evidence="4" type="ORF">ACFQRG_06175</name>
</gene>
<keyword evidence="1" id="KW-0547">Nucleotide-binding</keyword>
<evidence type="ECO:0000256" key="2">
    <source>
        <dbReference type="ARBA" id="ARBA00022840"/>
    </source>
</evidence>
<dbReference type="Gene3D" id="3.40.50.300">
    <property type="entry name" value="P-loop containing nucleotide triphosphate hydrolases"/>
    <property type="match status" value="1"/>
</dbReference>
<evidence type="ECO:0000256" key="1">
    <source>
        <dbReference type="ARBA" id="ARBA00022741"/>
    </source>
</evidence>
<dbReference type="InterPro" id="IPR027417">
    <property type="entry name" value="P-loop_NTPase"/>
</dbReference>
<keyword evidence="5" id="KW-1185">Reference proteome</keyword>
<evidence type="ECO:0000259" key="3">
    <source>
        <dbReference type="Pfam" id="PF13614"/>
    </source>
</evidence>
<dbReference type="InterPro" id="IPR025669">
    <property type="entry name" value="AAA_dom"/>
</dbReference>
<dbReference type="InterPro" id="IPR050625">
    <property type="entry name" value="ParA/MinD_ATPase"/>
</dbReference>
<dbReference type="SUPFAM" id="SSF52540">
    <property type="entry name" value="P-loop containing nucleoside triphosphate hydrolases"/>
    <property type="match status" value="1"/>
</dbReference>
<comment type="caution">
    <text evidence="4">The sequence shown here is derived from an EMBL/GenBank/DDBJ whole genome shotgun (WGS) entry which is preliminary data.</text>
</comment>
<keyword evidence="2" id="KW-0067">ATP-binding</keyword>
<sequence>MNDQAELLRKRMTCIEQPEAKAIAVVNGKGGVGKSVFTVNFSIALGSFGKKVLIIDLDNGRGNIEYLLGIKAKSNFLEIIKGSLPIHECVVQGPKQVSYVSGDGGFSELFHLDTKSLDTFLNQLDQLKSRYDFIIFNIGAGTSQGILSFIQAAHEIILVTNPEPTALADAYSILKLATLKDKNLPVSCVLNEVNNKREGQQAWLKLSTVSKRFLNKDIECLVTISRDKAVIRSVKEQHPCILSQTSTIFAREIMTAAKQYLRCQKEKPVTSYRTFLTRLKKLIELG</sequence>
<accession>A0ABW2PT28</accession>
<dbReference type="EMBL" id="JBHTCO010000004">
    <property type="protein sequence ID" value="MFC7392568.1"/>
    <property type="molecule type" value="Genomic_DNA"/>
</dbReference>
<evidence type="ECO:0000313" key="4">
    <source>
        <dbReference type="EMBL" id="MFC7392568.1"/>
    </source>
</evidence>
<protein>
    <submittedName>
        <fullName evidence="4">AAA family ATPase</fullName>
    </submittedName>
</protein>
<dbReference type="Pfam" id="PF13614">
    <property type="entry name" value="AAA_31"/>
    <property type="match status" value="1"/>
</dbReference>
<reference evidence="5" key="1">
    <citation type="journal article" date="2019" name="Int. J. Syst. Evol. Microbiol.">
        <title>The Global Catalogue of Microorganisms (GCM) 10K type strain sequencing project: providing services to taxonomists for standard genome sequencing and annotation.</title>
        <authorList>
            <consortium name="The Broad Institute Genomics Platform"/>
            <consortium name="The Broad Institute Genome Sequencing Center for Infectious Disease"/>
            <person name="Wu L."/>
            <person name="Ma J."/>
        </authorList>
    </citation>
    <scope>NUCLEOTIDE SEQUENCE [LARGE SCALE GENOMIC DNA]</scope>
    <source>
        <strain evidence="5">CGMCC 1.16305</strain>
    </source>
</reference>